<organism evidence="3 4">
    <name type="scientific">Mycena citricolor</name>
    <dbReference type="NCBI Taxonomy" id="2018698"/>
    <lineage>
        <taxon>Eukaryota</taxon>
        <taxon>Fungi</taxon>
        <taxon>Dikarya</taxon>
        <taxon>Basidiomycota</taxon>
        <taxon>Agaricomycotina</taxon>
        <taxon>Agaricomycetes</taxon>
        <taxon>Agaricomycetidae</taxon>
        <taxon>Agaricales</taxon>
        <taxon>Marasmiineae</taxon>
        <taxon>Mycenaceae</taxon>
        <taxon>Mycena</taxon>
    </lineage>
</organism>
<feature type="compositionally biased region" description="Polar residues" evidence="1">
    <location>
        <begin position="610"/>
        <end position="625"/>
    </location>
</feature>
<dbReference type="AlphaFoldDB" id="A0AAD2JW97"/>
<dbReference type="PANTHER" id="PTHR34305:SF1">
    <property type="entry name" value="SWIM-TYPE DOMAIN-CONTAINING PROTEIN"/>
    <property type="match status" value="1"/>
</dbReference>
<feature type="compositionally biased region" description="Acidic residues" evidence="1">
    <location>
        <begin position="593"/>
        <end position="609"/>
    </location>
</feature>
<dbReference type="PANTHER" id="PTHR34305">
    <property type="entry name" value="EXPRESSED PROTEIN"/>
    <property type="match status" value="1"/>
</dbReference>
<dbReference type="InterPro" id="IPR040648">
    <property type="entry name" value="HMGXB3_CxC4"/>
</dbReference>
<dbReference type="Pfam" id="PF18717">
    <property type="entry name" value="CxC4"/>
    <property type="match status" value="1"/>
</dbReference>
<name>A0AAD2JW97_9AGAR</name>
<sequence>MNSDNDYNSQILLETPPPSPTQRIGLSTPSTVAYALPTITPTRKRRREQTKRLPRAVKPIPALNLEVLDEPAWTKESAGLPFEMGTPETMIETVDFADIEAGVTGTALEEGAAGAGIDAEDGYGAFCAHIQEEGGAFYQIGSELFVVNGWEISTKSSKTSVWYHLQRSLIGGTQVIVCRCPSSKPDYRCVHERFLCDYGEELFPVDVFFKERDADMAVLFSRYETGDGIYLNHFSAQSSNSRSLSGRVIIQYQGNEGSTGSWKCPKDSFLCAHIQACQAVLTRFGSNTDGFASDELEGTGAVETFVDYQVTRQRRSAREIKAVSHLPVLPPIWASLPTDPVLYQRPAPLVTKPDTLVLSESSTCACSDLRYSFNPSLPISERPCTVYGLYRSWSTVIQVQSCGNPSCHHRLVGPDCRELGIFNYNNTRLFLHELLDEYTSAYTSSETPFSAWVLTLGRRYELHRQEGDDCGEPFPSAEVFRAVWFLYVKLQYLEGDMMCPKCGPSPENTIWDGVTLAFNRKHLLPSLEPPTVTQLTSDVRDRTKYMPNQQLIPDRKARHAIRKVITGRPLTLSGLKNLDAKIRAAKRKNGTPGDEDPEEGSEEEDDANVEDTSAPMSHAQRSAQQEQADYLSRMSAISQAVDGLKKLSIILAKMFESEFGDTAIASDHIPSQVYVRFFAQLSADESALQMLTSTGMENLNRFIRVPSKINISLLYETPTIYELIKHEMSLGPLTTDTVKLCNWLLIRGQEVFQELRVAVTQPGSTDSGLPTRLLGEYQEHPWAETGCCYGLPKIRERPVYPKLKYDSKNEVGGKRGAKCSKFYSQYGERRLTGGIMCVWCTHSVCYGFHCIPRGEGRNDVFSALLTRWEKAPKRVIYDFACALGPYCMLREPEFFAGTHFLIDDFHASGHTKCSEAAFLKSHCNVDPRLAYINSSAGECGNSGLSRIRKSVSYMSQARAILYTKVFLSIWNRQRIRAQ</sequence>
<evidence type="ECO:0000313" key="4">
    <source>
        <dbReference type="Proteomes" id="UP001295794"/>
    </source>
</evidence>
<gene>
    <name evidence="3" type="ORF">MYCIT1_LOCUS6390</name>
</gene>
<reference evidence="3" key="1">
    <citation type="submission" date="2023-11" db="EMBL/GenBank/DDBJ databases">
        <authorList>
            <person name="De Vega J J."/>
            <person name="De Vega J J."/>
        </authorList>
    </citation>
    <scope>NUCLEOTIDE SEQUENCE</scope>
</reference>
<evidence type="ECO:0000256" key="1">
    <source>
        <dbReference type="SAM" id="MobiDB-lite"/>
    </source>
</evidence>
<feature type="region of interest" description="Disordered" evidence="1">
    <location>
        <begin position="1"/>
        <end position="26"/>
    </location>
</feature>
<accession>A0AAD2JW97</accession>
<feature type="region of interest" description="Disordered" evidence="1">
    <location>
        <begin position="583"/>
        <end position="625"/>
    </location>
</feature>
<dbReference type="Proteomes" id="UP001295794">
    <property type="component" value="Unassembled WGS sequence"/>
</dbReference>
<proteinExistence type="predicted"/>
<evidence type="ECO:0000313" key="3">
    <source>
        <dbReference type="EMBL" id="CAK5265421.1"/>
    </source>
</evidence>
<dbReference type="EMBL" id="CAVNYO010000089">
    <property type="protein sequence ID" value="CAK5265421.1"/>
    <property type="molecule type" value="Genomic_DNA"/>
</dbReference>
<evidence type="ECO:0000259" key="2">
    <source>
        <dbReference type="Pfam" id="PF18717"/>
    </source>
</evidence>
<comment type="caution">
    <text evidence="3">The sequence shown here is derived from an EMBL/GenBank/DDBJ whole genome shotgun (WGS) entry which is preliminary data.</text>
</comment>
<feature type="compositionally biased region" description="Polar residues" evidence="1">
    <location>
        <begin position="1"/>
        <end position="12"/>
    </location>
</feature>
<feature type="domain" description="HMG" evidence="2">
    <location>
        <begin position="355"/>
        <end position="487"/>
    </location>
</feature>
<keyword evidence="4" id="KW-1185">Reference proteome</keyword>
<protein>
    <recommendedName>
        <fullName evidence="2">HMG domain-containing protein</fullName>
    </recommendedName>
</protein>